<evidence type="ECO:0000259" key="1">
    <source>
        <dbReference type="Pfam" id="PF12146"/>
    </source>
</evidence>
<dbReference type="EMBL" id="JAGYPG010000002">
    <property type="protein sequence ID" value="MBS4196189.1"/>
    <property type="molecule type" value="Genomic_DNA"/>
</dbReference>
<dbReference type="SUPFAM" id="SSF53474">
    <property type="entry name" value="alpha/beta-Hydrolases"/>
    <property type="match status" value="1"/>
</dbReference>
<evidence type="ECO:0000313" key="3">
    <source>
        <dbReference type="Proteomes" id="UP000681414"/>
    </source>
</evidence>
<dbReference type="InterPro" id="IPR053145">
    <property type="entry name" value="AB_hydrolase_Est10"/>
</dbReference>
<dbReference type="RefSeq" id="WP_213125342.1">
    <property type="nucleotide sequence ID" value="NZ_JAGYPG010000002.1"/>
</dbReference>
<dbReference type="Pfam" id="PF12146">
    <property type="entry name" value="Hydrolase_4"/>
    <property type="match status" value="1"/>
</dbReference>
<dbReference type="InterPro" id="IPR022742">
    <property type="entry name" value="Hydrolase_4"/>
</dbReference>
<sequence>MKQQQISINSDVLLKGTMMFPDSDENRLPAILFLAGSGGINRDGSTVKGKFKFNLYKELAEIITQLGFITLRYDKRGVGESEGKLLTSGLWDAVSDAEMALEFLAGHPRVDPNRIIVLGHSEGCIVGTALNEKRPVNGLILLSGGGGGLQESLDVQRQQVYKEMSDTKGFKGILIKKLNTIEKSEKQAQGLYRKMTSTDKDIIKIMGFVKMPAKYFREHFHYDIIEGLKKITCPVLAINGLKDFQTSHDFLNRIPENAKGPVSIFLIENMDHGLKVQLTPISALTAKKDYVKTVGKPIHEEAIIHITSWLNEWKENTNNGESMIIQNG</sequence>
<dbReference type="PANTHER" id="PTHR43265:SF1">
    <property type="entry name" value="ESTERASE ESTD"/>
    <property type="match status" value="1"/>
</dbReference>
<accession>A0A942YHU3</accession>
<name>A0A942YHU3_9BACI</name>
<dbReference type="AlphaFoldDB" id="A0A942YHU3"/>
<dbReference type="InterPro" id="IPR029058">
    <property type="entry name" value="AB_hydrolase_fold"/>
</dbReference>
<keyword evidence="2" id="KW-0378">Hydrolase</keyword>
<comment type="caution">
    <text evidence="2">The sequence shown here is derived from an EMBL/GenBank/DDBJ whole genome shotgun (WGS) entry which is preliminary data.</text>
</comment>
<dbReference type="GO" id="GO:0052689">
    <property type="term" value="F:carboxylic ester hydrolase activity"/>
    <property type="evidence" value="ECO:0007669"/>
    <property type="project" value="TreeGrafter"/>
</dbReference>
<evidence type="ECO:0000313" key="2">
    <source>
        <dbReference type="EMBL" id="MBS4196189.1"/>
    </source>
</evidence>
<proteinExistence type="predicted"/>
<dbReference type="Proteomes" id="UP000681414">
    <property type="component" value="Unassembled WGS sequence"/>
</dbReference>
<keyword evidence="3" id="KW-1185">Reference proteome</keyword>
<dbReference type="Gene3D" id="3.40.50.1820">
    <property type="entry name" value="alpha/beta hydrolase"/>
    <property type="match status" value="1"/>
</dbReference>
<organism evidence="2 3">
    <name type="scientific">Lederbergia citri</name>
    <dbReference type="NCBI Taxonomy" id="2833580"/>
    <lineage>
        <taxon>Bacteria</taxon>
        <taxon>Bacillati</taxon>
        <taxon>Bacillota</taxon>
        <taxon>Bacilli</taxon>
        <taxon>Bacillales</taxon>
        <taxon>Bacillaceae</taxon>
        <taxon>Lederbergia</taxon>
    </lineage>
</organism>
<gene>
    <name evidence="2" type="ORF">KHA97_14065</name>
</gene>
<feature type="domain" description="Serine aminopeptidase S33" evidence="1">
    <location>
        <begin position="54"/>
        <end position="247"/>
    </location>
</feature>
<reference evidence="2 3" key="1">
    <citation type="submission" date="2021-05" db="EMBL/GenBank/DDBJ databases">
        <title>Novel Bacillus species.</title>
        <authorList>
            <person name="Liu G."/>
        </authorList>
    </citation>
    <scope>NUCLEOTIDE SEQUENCE [LARGE SCALE GENOMIC DNA]</scope>
    <source>
        <strain evidence="3">FJAT-49780</strain>
    </source>
</reference>
<dbReference type="PANTHER" id="PTHR43265">
    <property type="entry name" value="ESTERASE ESTD"/>
    <property type="match status" value="1"/>
</dbReference>
<protein>
    <submittedName>
        <fullName evidence="2">Alpha/beta hydrolase</fullName>
    </submittedName>
</protein>